<evidence type="ECO:0000313" key="1">
    <source>
        <dbReference type="EMBL" id="KAG8193413.1"/>
    </source>
</evidence>
<gene>
    <name evidence="1" type="ORF">JTE90_009638</name>
</gene>
<comment type="caution">
    <text evidence="1">The sequence shown here is derived from an EMBL/GenBank/DDBJ whole genome shotgun (WGS) entry which is preliminary data.</text>
</comment>
<keyword evidence="2" id="KW-1185">Reference proteome</keyword>
<organism evidence="1 2">
    <name type="scientific">Oedothorax gibbosus</name>
    <dbReference type="NCBI Taxonomy" id="931172"/>
    <lineage>
        <taxon>Eukaryota</taxon>
        <taxon>Metazoa</taxon>
        <taxon>Ecdysozoa</taxon>
        <taxon>Arthropoda</taxon>
        <taxon>Chelicerata</taxon>
        <taxon>Arachnida</taxon>
        <taxon>Araneae</taxon>
        <taxon>Araneomorphae</taxon>
        <taxon>Entelegynae</taxon>
        <taxon>Araneoidea</taxon>
        <taxon>Linyphiidae</taxon>
        <taxon>Erigoninae</taxon>
        <taxon>Oedothorax</taxon>
    </lineage>
</organism>
<accession>A0AAV6VCM3</accession>
<dbReference type="AlphaFoldDB" id="A0AAV6VCM3"/>
<dbReference type="Proteomes" id="UP000827092">
    <property type="component" value="Unassembled WGS sequence"/>
</dbReference>
<dbReference type="EMBL" id="JAFNEN010000122">
    <property type="protein sequence ID" value="KAG8193413.1"/>
    <property type="molecule type" value="Genomic_DNA"/>
</dbReference>
<protein>
    <submittedName>
        <fullName evidence="1">Uncharacterized protein</fullName>
    </submittedName>
</protein>
<reference evidence="1 2" key="1">
    <citation type="journal article" date="2022" name="Nat. Ecol. Evol.">
        <title>A masculinizing supergene underlies an exaggerated male reproductive morph in a spider.</title>
        <authorList>
            <person name="Hendrickx F."/>
            <person name="De Corte Z."/>
            <person name="Sonet G."/>
            <person name="Van Belleghem S.M."/>
            <person name="Kostlbacher S."/>
            <person name="Vangestel C."/>
        </authorList>
    </citation>
    <scope>NUCLEOTIDE SEQUENCE [LARGE SCALE GENOMIC DNA]</scope>
    <source>
        <strain evidence="1">W744_W776</strain>
    </source>
</reference>
<name>A0AAV6VCM3_9ARAC</name>
<proteinExistence type="predicted"/>
<evidence type="ECO:0000313" key="2">
    <source>
        <dbReference type="Proteomes" id="UP000827092"/>
    </source>
</evidence>
<sequence length="75" mass="8855">MVPQKEHKQHDLYVRKETNILPHLKKMLEKASLINAFRANDRFLGRGYGKKDIHTFAPRFKIIFLSRFLLVSSSE</sequence>